<organism evidence="1 2">
    <name type="scientific">Morus notabilis</name>
    <dbReference type="NCBI Taxonomy" id="981085"/>
    <lineage>
        <taxon>Eukaryota</taxon>
        <taxon>Viridiplantae</taxon>
        <taxon>Streptophyta</taxon>
        <taxon>Embryophyta</taxon>
        <taxon>Tracheophyta</taxon>
        <taxon>Spermatophyta</taxon>
        <taxon>Magnoliopsida</taxon>
        <taxon>eudicotyledons</taxon>
        <taxon>Gunneridae</taxon>
        <taxon>Pentapetalae</taxon>
        <taxon>rosids</taxon>
        <taxon>fabids</taxon>
        <taxon>Rosales</taxon>
        <taxon>Moraceae</taxon>
        <taxon>Moreae</taxon>
        <taxon>Morus</taxon>
    </lineage>
</organism>
<dbReference type="EMBL" id="KE344491">
    <property type="protein sequence ID" value="EXB63646.1"/>
    <property type="molecule type" value="Genomic_DNA"/>
</dbReference>
<dbReference type="PANTHER" id="PTHR36346">
    <property type="entry name" value="EXPRESSED PROTEIN"/>
    <property type="match status" value="1"/>
</dbReference>
<dbReference type="PANTHER" id="PTHR36346:SF2">
    <property type="entry name" value="EXPRESSED PROTEIN"/>
    <property type="match status" value="1"/>
</dbReference>
<dbReference type="Proteomes" id="UP000030645">
    <property type="component" value="Unassembled WGS sequence"/>
</dbReference>
<accession>W9R1D1</accession>
<name>W9R1D1_9ROSA</name>
<dbReference type="AlphaFoldDB" id="W9R1D1"/>
<protein>
    <submittedName>
        <fullName evidence="1">Uncharacterized protein</fullName>
    </submittedName>
</protein>
<gene>
    <name evidence="1" type="ORF">L484_026988</name>
</gene>
<evidence type="ECO:0000313" key="1">
    <source>
        <dbReference type="EMBL" id="EXB63646.1"/>
    </source>
</evidence>
<proteinExistence type="predicted"/>
<reference evidence="2" key="1">
    <citation type="submission" date="2013-01" db="EMBL/GenBank/DDBJ databases">
        <title>Draft Genome Sequence of a Mulberry Tree, Morus notabilis C.K. Schneid.</title>
        <authorList>
            <person name="He N."/>
            <person name="Zhao S."/>
        </authorList>
    </citation>
    <scope>NUCLEOTIDE SEQUENCE</scope>
</reference>
<keyword evidence="2" id="KW-1185">Reference proteome</keyword>
<evidence type="ECO:0000313" key="2">
    <source>
        <dbReference type="Proteomes" id="UP000030645"/>
    </source>
</evidence>
<sequence length="81" mass="9154">MAAMVEMWMTELGKLGEKVGAAKKRPLVILSKAKQGEVKVEMGDKEEEEAKEITRKERVVKKDSSLSEETVFLLMDRFAPL</sequence>